<evidence type="ECO:0000256" key="1">
    <source>
        <dbReference type="ARBA" id="ARBA00022729"/>
    </source>
</evidence>
<evidence type="ECO:0000313" key="3">
    <source>
        <dbReference type="EMBL" id="KJN25407.1"/>
    </source>
</evidence>
<dbReference type="GeneID" id="72830056"/>
<evidence type="ECO:0000313" key="4">
    <source>
        <dbReference type="EMBL" id="MBU5924451.1"/>
    </source>
</evidence>
<sequence length="101" mass="11348">MMMKRVASLFLLGILAGCSAPQEAPVQKAQQGKMSPERSLNMEALCKDQAARRYNSEVQKIDVTGFERFQGSYELRGHTSRKEGFVCSFDADGQFLHLSMR</sequence>
<evidence type="ECO:0000256" key="2">
    <source>
        <dbReference type="SAM" id="SignalP"/>
    </source>
</evidence>
<dbReference type="Proteomes" id="UP000787201">
    <property type="component" value="Unassembled WGS sequence"/>
</dbReference>
<dbReference type="EMBL" id="JAHLTI010000005">
    <property type="protein sequence ID" value="MBU5924451.1"/>
    <property type="molecule type" value="Genomic_DNA"/>
</dbReference>
<feature type="chain" id="PRO_5002448876" evidence="2">
    <location>
        <begin position="25"/>
        <end position="101"/>
    </location>
</feature>
<gene>
    <name evidence="4" type="ORF">KQV47_09615</name>
    <name evidence="3" type="ORF">SS37_15060</name>
</gene>
<protein>
    <submittedName>
        <fullName evidence="3">Membrane protein</fullName>
    </submittedName>
    <submittedName>
        <fullName evidence="4">YsaB family lipoprotein</fullName>
    </submittedName>
</protein>
<feature type="signal peptide" evidence="2">
    <location>
        <begin position="1"/>
        <end position="24"/>
    </location>
</feature>
<name>A0A0F1AU43_9ENTR</name>
<reference evidence="4 6" key="2">
    <citation type="submission" date="2021-06" db="EMBL/GenBank/DDBJ databases">
        <authorList>
            <person name="Stanton E."/>
        </authorList>
    </citation>
    <scope>NUCLEOTIDE SEQUENCE [LARGE SCALE GENOMIC DNA]</scope>
    <source>
        <strain evidence="4 6">2021EL-00146</strain>
    </source>
</reference>
<dbReference type="PATRIC" id="fig|1619248.3.peg.2365"/>
<dbReference type="OrthoDB" id="6563049at2"/>
<keyword evidence="6" id="KW-1185">Reference proteome</keyword>
<accession>A0A0F1AU43</accession>
<organism evidence="3 5">
    <name type="scientific">Enterobacter sichuanensis</name>
    <dbReference type="NCBI Taxonomy" id="2071710"/>
    <lineage>
        <taxon>Bacteria</taxon>
        <taxon>Pseudomonadati</taxon>
        <taxon>Pseudomonadota</taxon>
        <taxon>Gammaproteobacteria</taxon>
        <taxon>Enterobacterales</taxon>
        <taxon>Enterobacteriaceae</taxon>
        <taxon>Enterobacter</taxon>
        <taxon>Enterobacter cloacae complex</taxon>
    </lineage>
</organism>
<dbReference type="AlphaFoldDB" id="A0A0F1AU43"/>
<dbReference type="Pfam" id="PF13983">
    <property type="entry name" value="YsaB"/>
    <property type="match status" value="1"/>
</dbReference>
<keyword evidence="4" id="KW-0449">Lipoprotein</keyword>
<dbReference type="EMBL" id="JZYX01000031">
    <property type="protein sequence ID" value="KJN25407.1"/>
    <property type="molecule type" value="Genomic_DNA"/>
</dbReference>
<dbReference type="PROSITE" id="PS51257">
    <property type="entry name" value="PROKAR_LIPOPROTEIN"/>
    <property type="match status" value="1"/>
</dbReference>
<evidence type="ECO:0000313" key="6">
    <source>
        <dbReference type="Proteomes" id="UP000787201"/>
    </source>
</evidence>
<evidence type="ECO:0000313" key="5">
    <source>
        <dbReference type="Proteomes" id="UP000033352"/>
    </source>
</evidence>
<dbReference type="Proteomes" id="UP000033352">
    <property type="component" value="Unassembled WGS sequence"/>
</dbReference>
<reference evidence="3 5" key="1">
    <citation type="submission" date="2015-03" db="EMBL/GenBank/DDBJ databases">
        <authorList>
            <person name="McCorrison J."/>
            <person name="Sanka R."/>
            <person name="Adams M."/>
            <person name="Brinkac L."/>
            <person name="Nierman W."/>
            <person name="Sutton G."/>
            <person name="Nelson K."/>
            <person name="Kiedrowski L."/>
            <person name="Guerrero D."/>
            <person name="Bonomo R."/>
        </authorList>
    </citation>
    <scope>NUCLEOTIDE SEQUENCE [LARGE SCALE GENOMIC DNA]</scope>
    <source>
        <strain evidence="3 5">35699</strain>
    </source>
</reference>
<dbReference type="InterPro" id="IPR025728">
    <property type="entry name" value="YsaB-like"/>
</dbReference>
<keyword evidence="1 2" id="KW-0732">Signal</keyword>
<comment type="caution">
    <text evidence="3">The sequence shown here is derived from an EMBL/GenBank/DDBJ whole genome shotgun (WGS) entry which is preliminary data.</text>
</comment>
<dbReference type="RefSeq" id="WP_025759165.1">
    <property type="nucleotide sequence ID" value="NZ_CABMND010000006.1"/>
</dbReference>
<proteinExistence type="predicted"/>